<dbReference type="RefSeq" id="WP_155599202.1">
    <property type="nucleotide sequence ID" value="NZ_RCNR01000008.1"/>
</dbReference>
<dbReference type="CDD" id="cd00586">
    <property type="entry name" value="4HBT"/>
    <property type="match status" value="1"/>
</dbReference>
<evidence type="ECO:0000256" key="2">
    <source>
        <dbReference type="ARBA" id="ARBA00022801"/>
    </source>
</evidence>
<dbReference type="SUPFAM" id="SSF54637">
    <property type="entry name" value="Thioesterase/thiol ester dehydrase-isomerase"/>
    <property type="match status" value="1"/>
</dbReference>
<dbReference type="Gene3D" id="3.10.129.10">
    <property type="entry name" value="Hotdog Thioesterase"/>
    <property type="match status" value="1"/>
</dbReference>
<dbReference type="PANTHER" id="PTHR31793">
    <property type="entry name" value="4-HYDROXYBENZOYL-COA THIOESTERASE FAMILY MEMBER"/>
    <property type="match status" value="1"/>
</dbReference>
<evidence type="ECO:0000313" key="3">
    <source>
        <dbReference type="EMBL" id="MUH35355.1"/>
    </source>
</evidence>
<keyword evidence="2" id="KW-0378">Hydrolase</keyword>
<dbReference type="EMBL" id="RCNR01000008">
    <property type="protein sequence ID" value="MUH35355.1"/>
    <property type="molecule type" value="Genomic_DNA"/>
</dbReference>
<reference evidence="3 4" key="1">
    <citation type="journal article" date="2019" name="Mar. Drugs">
        <title>Comparative Genomics and CAZyme Genome Repertoires of Marine Zobellia amurskyensis KMM 3526(T) and Zobellia laminariae KMM 3676(T).</title>
        <authorList>
            <person name="Chernysheva N."/>
            <person name="Bystritskaya E."/>
            <person name="Stenkova A."/>
            <person name="Golovkin I."/>
            <person name="Nedashkovskaya O."/>
            <person name="Isaeva M."/>
        </authorList>
    </citation>
    <scope>NUCLEOTIDE SEQUENCE [LARGE SCALE GENOMIC DNA]</scope>
    <source>
        <strain evidence="3 4">KMM 3526</strain>
    </source>
</reference>
<dbReference type="InterPro" id="IPR050563">
    <property type="entry name" value="4-hydroxybenzoyl-CoA_TE"/>
</dbReference>
<sequence length="146" mass="16525">MPSNTTKKEISFTSEVRVRFAETDPLGIVWHGNYIQYFEDGREAFGRHHGISYLDQKDHNFSTPIVKSSCEHKLPLSYGDVATIKTTYVDSQAAKMIFKYEIFNPKGAVVCTGETVQVFVELGGELSLVIPKFFAKWKKKVGLLDE</sequence>
<comment type="similarity">
    <text evidence="1">Belongs to the 4-hydroxybenzoyl-CoA thioesterase family.</text>
</comment>
<dbReference type="InterPro" id="IPR008272">
    <property type="entry name" value="HB-CoA_thioesterase_AS"/>
</dbReference>
<gene>
    <name evidence="3" type="ORF">D9O36_05840</name>
</gene>
<dbReference type="AlphaFoldDB" id="A0A7X2ZS30"/>
<dbReference type="Pfam" id="PF13279">
    <property type="entry name" value="4HBT_2"/>
    <property type="match status" value="1"/>
</dbReference>
<dbReference type="GO" id="GO:0047617">
    <property type="term" value="F:fatty acyl-CoA hydrolase activity"/>
    <property type="evidence" value="ECO:0007669"/>
    <property type="project" value="TreeGrafter"/>
</dbReference>
<accession>A0A7X2ZS30</accession>
<keyword evidence="4" id="KW-1185">Reference proteome</keyword>
<protein>
    <submittedName>
        <fullName evidence="3">Acyl-CoA thioesterase</fullName>
    </submittedName>
</protein>
<evidence type="ECO:0000313" key="4">
    <source>
        <dbReference type="Proteomes" id="UP000540519"/>
    </source>
</evidence>
<proteinExistence type="inferred from homology"/>
<dbReference type="InterPro" id="IPR029069">
    <property type="entry name" value="HotDog_dom_sf"/>
</dbReference>
<dbReference type="PIRSF" id="PIRSF003230">
    <property type="entry name" value="YbgC"/>
    <property type="match status" value="1"/>
</dbReference>
<dbReference type="Proteomes" id="UP000540519">
    <property type="component" value="Unassembled WGS sequence"/>
</dbReference>
<dbReference type="PANTHER" id="PTHR31793:SF27">
    <property type="entry name" value="NOVEL THIOESTERASE SUPERFAMILY DOMAIN AND SAPOSIN A-TYPE DOMAIN CONTAINING PROTEIN (0610012H03RIK)"/>
    <property type="match status" value="1"/>
</dbReference>
<comment type="caution">
    <text evidence="3">The sequence shown here is derived from an EMBL/GenBank/DDBJ whole genome shotgun (WGS) entry which is preliminary data.</text>
</comment>
<organism evidence="3 4">
    <name type="scientific">Zobellia amurskyensis</name>
    <dbReference type="NCBI Taxonomy" id="248905"/>
    <lineage>
        <taxon>Bacteria</taxon>
        <taxon>Pseudomonadati</taxon>
        <taxon>Bacteroidota</taxon>
        <taxon>Flavobacteriia</taxon>
        <taxon>Flavobacteriales</taxon>
        <taxon>Flavobacteriaceae</taxon>
        <taxon>Zobellia</taxon>
    </lineage>
</organism>
<evidence type="ECO:0000256" key="1">
    <source>
        <dbReference type="ARBA" id="ARBA00005953"/>
    </source>
</evidence>
<dbReference type="InterPro" id="IPR006684">
    <property type="entry name" value="YbgC/YbaW"/>
</dbReference>
<dbReference type="NCBIfam" id="TIGR00051">
    <property type="entry name" value="YbgC/FadM family acyl-CoA thioesterase"/>
    <property type="match status" value="1"/>
</dbReference>
<dbReference type="PROSITE" id="PS01328">
    <property type="entry name" value="4HBCOA_THIOESTERASE"/>
    <property type="match status" value="1"/>
</dbReference>
<dbReference type="OrthoDB" id="9800856at2"/>
<name>A0A7X2ZS30_9FLAO</name>